<keyword evidence="1" id="KW-1133">Transmembrane helix</keyword>
<dbReference type="Proteomes" id="UP001589692">
    <property type="component" value="Unassembled WGS sequence"/>
</dbReference>
<protein>
    <submittedName>
        <fullName evidence="3">DedA family protein</fullName>
    </submittedName>
</protein>
<dbReference type="PANTHER" id="PTHR42709:SF2">
    <property type="entry name" value="INNER MEMBRANE PROTEIN YOHD"/>
    <property type="match status" value="1"/>
</dbReference>
<feature type="transmembrane region" description="Helical" evidence="1">
    <location>
        <begin position="123"/>
        <end position="146"/>
    </location>
</feature>
<feature type="transmembrane region" description="Helical" evidence="1">
    <location>
        <begin position="45"/>
        <end position="63"/>
    </location>
</feature>
<organism evidence="3 4">
    <name type="scientific">Rhizobium puerariae</name>
    <dbReference type="NCBI Taxonomy" id="1585791"/>
    <lineage>
        <taxon>Bacteria</taxon>
        <taxon>Pseudomonadati</taxon>
        <taxon>Pseudomonadota</taxon>
        <taxon>Alphaproteobacteria</taxon>
        <taxon>Hyphomicrobiales</taxon>
        <taxon>Rhizobiaceae</taxon>
        <taxon>Rhizobium/Agrobacterium group</taxon>
        <taxon>Rhizobium</taxon>
    </lineage>
</organism>
<evidence type="ECO:0000313" key="4">
    <source>
        <dbReference type="Proteomes" id="UP001589692"/>
    </source>
</evidence>
<gene>
    <name evidence="3" type="ORF">ACFFP0_20385</name>
</gene>
<dbReference type="EMBL" id="JBHMAA010000024">
    <property type="protein sequence ID" value="MFB9951212.1"/>
    <property type="molecule type" value="Genomic_DNA"/>
</dbReference>
<evidence type="ECO:0000256" key="1">
    <source>
        <dbReference type="SAM" id="Phobius"/>
    </source>
</evidence>
<accession>A0ABV6AKS4</accession>
<keyword evidence="1" id="KW-0472">Membrane</keyword>
<dbReference type="RefSeq" id="WP_377264030.1">
    <property type="nucleotide sequence ID" value="NZ_JBHMAA010000024.1"/>
</dbReference>
<proteinExistence type="predicted"/>
<feature type="transmembrane region" description="Helical" evidence="1">
    <location>
        <begin position="158"/>
        <end position="179"/>
    </location>
</feature>
<keyword evidence="1" id="KW-0812">Transmembrane</keyword>
<feature type="transmembrane region" description="Helical" evidence="1">
    <location>
        <begin position="84"/>
        <end position="103"/>
    </location>
</feature>
<comment type="caution">
    <text evidence="3">The sequence shown here is derived from an EMBL/GenBank/DDBJ whole genome shotgun (WGS) entry which is preliminary data.</text>
</comment>
<sequence>MSLAEFITQYGALAVFIGAGAEGETAAFLGGIFAHRHLMPDWQAAAAASLGSFAADQLFFFAGRYASRLGFVRKFIASKMMKRVAHLLETYPTGFILSFRFIYGIRIISPVAIGLSSISPWRFLLLNFIAAALWGTVITAVGYLLGNAVEALFGRLRLHHHLLVALAAILLVIAFAAIIGRKYLSKASQGA</sequence>
<evidence type="ECO:0000259" key="2">
    <source>
        <dbReference type="Pfam" id="PF09335"/>
    </source>
</evidence>
<dbReference type="Pfam" id="PF09335">
    <property type="entry name" value="VTT_dom"/>
    <property type="match status" value="1"/>
</dbReference>
<dbReference type="InterPro" id="IPR051311">
    <property type="entry name" value="DedA_domain"/>
</dbReference>
<dbReference type="InterPro" id="IPR032816">
    <property type="entry name" value="VTT_dom"/>
</dbReference>
<feature type="domain" description="VTT" evidence="2">
    <location>
        <begin position="25"/>
        <end position="143"/>
    </location>
</feature>
<name>A0ABV6AKS4_9HYPH</name>
<keyword evidence="4" id="KW-1185">Reference proteome</keyword>
<feature type="transmembrane region" description="Helical" evidence="1">
    <location>
        <begin position="12"/>
        <end position="33"/>
    </location>
</feature>
<reference evidence="3 4" key="1">
    <citation type="submission" date="2024-09" db="EMBL/GenBank/DDBJ databases">
        <authorList>
            <person name="Sun Q."/>
            <person name="Mori K."/>
        </authorList>
    </citation>
    <scope>NUCLEOTIDE SEQUENCE [LARGE SCALE GENOMIC DNA]</scope>
    <source>
        <strain evidence="3 4">TBRC 4938</strain>
    </source>
</reference>
<evidence type="ECO:0000313" key="3">
    <source>
        <dbReference type="EMBL" id="MFB9951212.1"/>
    </source>
</evidence>
<dbReference type="PANTHER" id="PTHR42709">
    <property type="entry name" value="ALKALINE PHOSPHATASE LIKE PROTEIN"/>
    <property type="match status" value="1"/>
</dbReference>